<evidence type="ECO:0000313" key="2">
    <source>
        <dbReference type="Proteomes" id="UP001062846"/>
    </source>
</evidence>
<reference evidence="1" key="1">
    <citation type="submission" date="2022-02" db="EMBL/GenBank/DDBJ databases">
        <title>Plant Genome Project.</title>
        <authorList>
            <person name="Zhang R.-G."/>
        </authorList>
    </citation>
    <scope>NUCLEOTIDE SEQUENCE</scope>
    <source>
        <strain evidence="1">AT1</strain>
    </source>
</reference>
<organism evidence="1 2">
    <name type="scientific">Rhododendron molle</name>
    <name type="common">Chinese azalea</name>
    <name type="synonym">Azalea mollis</name>
    <dbReference type="NCBI Taxonomy" id="49168"/>
    <lineage>
        <taxon>Eukaryota</taxon>
        <taxon>Viridiplantae</taxon>
        <taxon>Streptophyta</taxon>
        <taxon>Embryophyta</taxon>
        <taxon>Tracheophyta</taxon>
        <taxon>Spermatophyta</taxon>
        <taxon>Magnoliopsida</taxon>
        <taxon>eudicotyledons</taxon>
        <taxon>Gunneridae</taxon>
        <taxon>Pentapetalae</taxon>
        <taxon>asterids</taxon>
        <taxon>Ericales</taxon>
        <taxon>Ericaceae</taxon>
        <taxon>Ericoideae</taxon>
        <taxon>Rhodoreae</taxon>
        <taxon>Rhododendron</taxon>
    </lineage>
</organism>
<dbReference type="EMBL" id="CM046394">
    <property type="protein sequence ID" value="KAI8545438.1"/>
    <property type="molecule type" value="Genomic_DNA"/>
</dbReference>
<comment type="caution">
    <text evidence="1">The sequence shown here is derived from an EMBL/GenBank/DDBJ whole genome shotgun (WGS) entry which is preliminary data.</text>
</comment>
<evidence type="ECO:0000313" key="1">
    <source>
        <dbReference type="EMBL" id="KAI8545438.1"/>
    </source>
</evidence>
<dbReference type="Proteomes" id="UP001062846">
    <property type="component" value="Chromosome 7"/>
</dbReference>
<accession>A0ACC0MYS8</accession>
<proteinExistence type="predicted"/>
<name>A0ACC0MYS8_RHOML</name>
<protein>
    <submittedName>
        <fullName evidence="1">Uncharacterized protein</fullName>
    </submittedName>
</protein>
<keyword evidence="2" id="KW-1185">Reference proteome</keyword>
<sequence>MGRLIPVEGLVIRNQGCKSPKDIPKQLLGQTENWKSRNMVVSRRRKRHSFARFLSAGCPSAPGFLSSEVMPLFSCSLVCSDLEYIIYHVWNNIYLSNTSYY</sequence>
<gene>
    <name evidence="1" type="ORF">RHMOL_Rhmol07G0039500</name>
</gene>